<name>A0A098PYS8_9XANT</name>
<dbReference type="GeneID" id="97511196"/>
<dbReference type="PANTHER" id="PTHR30327">
    <property type="entry name" value="UNCHARACTERIZED PROTEIN YQGE"/>
    <property type="match status" value="1"/>
</dbReference>
<dbReference type="InterPro" id="IPR003774">
    <property type="entry name" value="AlgH-like"/>
</dbReference>
<dbReference type="AlphaFoldDB" id="A0A098PYS8"/>
<dbReference type="RefSeq" id="WP_003489930.1">
    <property type="nucleotide sequence ID" value="NZ_CP053649.1"/>
</dbReference>
<proteinExistence type="inferred from homology"/>
<dbReference type="HOGENOM" id="CLU_057596_1_0_6"/>
<protein>
    <recommendedName>
        <fullName evidence="2">UPF0301 protein GW15_0212865</fullName>
    </recommendedName>
</protein>
<dbReference type="eggNOG" id="COG1678">
    <property type="taxonomic scope" value="Bacteria"/>
</dbReference>
<gene>
    <name evidence="3" type="ORF">GW15_0212865</name>
</gene>
<dbReference type="NCBIfam" id="NF001266">
    <property type="entry name" value="PRK00228.1-1"/>
    <property type="match status" value="1"/>
</dbReference>
<dbReference type="HAMAP" id="MF_00758">
    <property type="entry name" value="UPF0301"/>
    <property type="match status" value="1"/>
</dbReference>
<dbReference type="PANTHER" id="PTHR30327:SF1">
    <property type="entry name" value="UPF0301 PROTEIN YQGE"/>
    <property type="match status" value="1"/>
</dbReference>
<dbReference type="Pfam" id="PF02622">
    <property type="entry name" value="DUF179"/>
    <property type="match status" value="1"/>
</dbReference>
<dbReference type="SUPFAM" id="SSF143456">
    <property type="entry name" value="VC0467-like"/>
    <property type="match status" value="1"/>
</dbReference>
<dbReference type="Gene3D" id="3.40.1740.10">
    <property type="entry name" value="VC0467-like"/>
    <property type="match status" value="1"/>
</dbReference>
<evidence type="ECO:0000256" key="2">
    <source>
        <dbReference type="HAMAP-Rule" id="MF_00758"/>
    </source>
</evidence>
<reference evidence="3 4" key="1">
    <citation type="submission" date="2014-09" db="EMBL/GenBank/DDBJ databases">
        <title>A draft genome sequence for Xanthomonas axonopodis pv. vasculorum NCPPB 900.</title>
        <authorList>
            <person name="Harrison J."/>
            <person name="Studholme D.J."/>
        </authorList>
    </citation>
    <scope>NUCLEOTIDE SEQUENCE [LARGE SCALE GENOMIC DNA]</scope>
    <source>
        <strain evidence="3 4">NCPPB 900</strain>
    </source>
</reference>
<dbReference type="Proteomes" id="UP000028012">
    <property type="component" value="Unassembled WGS sequence"/>
</dbReference>
<sequence>MSVLPTPLANQLLIALPALSDPTFSRSVALICQHDENGAMGVLVNRPSEYTLGEVLSQMGIDTDDEPLREQVVLSGGPVHPERGFVIHDDAREWDSSLEVGQGVFLTTSRDILEAMAAGNGPRNALVALGCAGWGAGQLEFELGENSWLTAPSDANVLFATALEDRWQTAAGRIGVDLFRLTDYSGHA</sequence>
<organism evidence="3 4">
    <name type="scientific">Xanthomonas axonopodis pv. vasculorum</name>
    <dbReference type="NCBI Taxonomy" id="325777"/>
    <lineage>
        <taxon>Bacteria</taxon>
        <taxon>Pseudomonadati</taxon>
        <taxon>Pseudomonadota</taxon>
        <taxon>Gammaproteobacteria</taxon>
        <taxon>Lysobacterales</taxon>
        <taxon>Lysobacteraceae</taxon>
        <taxon>Xanthomonas</taxon>
    </lineage>
</organism>
<accession>A0A098PYS8</accession>
<evidence type="ECO:0000256" key="1">
    <source>
        <dbReference type="ARBA" id="ARBA00009600"/>
    </source>
</evidence>
<evidence type="ECO:0000313" key="3">
    <source>
        <dbReference type="EMBL" id="KGE51763.1"/>
    </source>
</evidence>
<dbReference type="EMBL" id="JPHD02000086">
    <property type="protein sequence ID" value="KGE51763.1"/>
    <property type="molecule type" value="Genomic_DNA"/>
</dbReference>
<dbReference type="GO" id="GO:0005829">
    <property type="term" value="C:cytosol"/>
    <property type="evidence" value="ECO:0007669"/>
    <property type="project" value="TreeGrafter"/>
</dbReference>
<comment type="caution">
    <text evidence="3">The sequence shown here is derived from an EMBL/GenBank/DDBJ whole genome shotgun (WGS) entry which is preliminary data.</text>
</comment>
<dbReference type="STRING" id="325777.GW15_0212865"/>
<evidence type="ECO:0000313" key="4">
    <source>
        <dbReference type="Proteomes" id="UP000028012"/>
    </source>
</evidence>
<dbReference type="SMR" id="A0A098PYS8"/>
<comment type="similarity">
    <text evidence="1 2">Belongs to the UPF0301 (AlgH) family.</text>
</comment>